<evidence type="ECO:0000259" key="1">
    <source>
        <dbReference type="Pfam" id="PF16467"/>
    </source>
</evidence>
<dbReference type="InterPro" id="IPR032489">
    <property type="entry name" value="DUF5048"/>
</dbReference>
<protein>
    <submittedName>
        <fullName evidence="2">DUF5048 domain-containing protein</fullName>
    </submittedName>
</protein>
<sequence>MGYIVTQEDINILHQGKQEMRIKVELLNRDFKTLDSLEGVIISDNFTQDSESIQRRTYSCDMAILDSTFIIGNDKKIWSDKRLRVYYGLRSQRSKEIVWYKLGIFCYVSMKYTYSKNQKLLSLTCADLMAQYDGTLNGQLTGYGSANESSSYSIQSLIIPAGEDIRTSIIGVLDLAGITNYIVQDIGKEIPYHLTFTTGSTFADIWKKIRDLYDSWEFFFDEDGVFVWQQVPTCLEDDVIINDEVLVGLVTNEEANGSFNGIYNVTEVWGKVLELENEDRYSSTSTYMNNIYGVTFSEYSSWEDVDNLTQLAFKVSASNMEFPKFSINGYAAIPIVDGDGNPLEAGKLEADTIYVFRYRRSTSGNSLYLLGNFQCYGRYEETSEDCPYSTTKLGFEILKSVEYDTLSDDAACYNQAEYLTYQTTAMMDTITLNLVVIPWLTVNKKIEYTPKYNGKKNQYIIKNLSWNSGNGTMTMTLYKFMESFSFVYNQKTNK</sequence>
<dbReference type="Pfam" id="PF16467">
    <property type="entry name" value="DUF5048"/>
    <property type="match status" value="1"/>
</dbReference>
<evidence type="ECO:0000313" key="3">
    <source>
        <dbReference type="Proteomes" id="UP000260680"/>
    </source>
</evidence>
<dbReference type="OrthoDB" id="2540929at2"/>
<accession>A0A3E2N4P1</accession>
<dbReference type="EMBL" id="QOHO01000111">
    <property type="protein sequence ID" value="RFZ75946.1"/>
    <property type="molecule type" value="Genomic_DNA"/>
</dbReference>
<reference evidence="2 3" key="1">
    <citation type="submission" date="2018-07" db="EMBL/GenBank/DDBJ databases">
        <title>New species, Clostridium PI-S10-A1B.</title>
        <authorList>
            <person name="Krishna G."/>
            <person name="Summeta K."/>
            <person name="Shikha S."/>
            <person name="Prabhu P.B."/>
            <person name="Suresh K."/>
        </authorList>
    </citation>
    <scope>NUCLEOTIDE SEQUENCE [LARGE SCALE GENOMIC DNA]</scope>
    <source>
        <strain evidence="2 3">PI-S10-A1B</strain>
    </source>
</reference>
<proteinExistence type="predicted"/>
<organism evidence="2 3">
    <name type="scientific">Lacrimispora amygdalina</name>
    <dbReference type="NCBI Taxonomy" id="253257"/>
    <lineage>
        <taxon>Bacteria</taxon>
        <taxon>Bacillati</taxon>
        <taxon>Bacillota</taxon>
        <taxon>Clostridia</taxon>
        <taxon>Lachnospirales</taxon>
        <taxon>Lachnospiraceae</taxon>
        <taxon>Lacrimispora</taxon>
    </lineage>
</organism>
<gene>
    <name evidence="2" type="ORF">DS742_26260</name>
</gene>
<dbReference type="RefSeq" id="WP_117419879.1">
    <property type="nucleotide sequence ID" value="NZ_QOHO01000111.1"/>
</dbReference>
<evidence type="ECO:0000313" key="2">
    <source>
        <dbReference type="EMBL" id="RFZ75946.1"/>
    </source>
</evidence>
<dbReference type="Proteomes" id="UP000260680">
    <property type="component" value="Unassembled WGS sequence"/>
</dbReference>
<name>A0A3E2N4P1_9FIRM</name>
<dbReference type="AlphaFoldDB" id="A0A3E2N4P1"/>
<feature type="domain" description="DUF5048" evidence="1">
    <location>
        <begin position="385"/>
        <end position="484"/>
    </location>
</feature>
<comment type="caution">
    <text evidence="2">The sequence shown here is derived from an EMBL/GenBank/DDBJ whole genome shotgun (WGS) entry which is preliminary data.</text>
</comment>